<evidence type="ECO:0000313" key="1">
    <source>
        <dbReference type="EMBL" id="RDX45227.1"/>
    </source>
</evidence>
<reference evidence="1 2" key="1">
    <citation type="journal article" date="2018" name="Biotechnol. Biofuels">
        <title>Integrative visual omics of the white-rot fungus Polyporus brumalis exposes the biotechnological potential of its oxidative enzymes for delignifying raw plant biomass.</title>
        <authorList>
            <person name="Miyauchi S."/>
            <person name="Rancon A."/>
            <person name="Drula E."/>
            <person name="Hage H."/>
            <person name="Chaduli D."/>
            <person name="Favel A."/>
            <person name="Grisel S."/>
            <person name="Henrissat B."/>
            <person name="Herpoel-Gimbert I."/>
            <person name="Ruiz-Duenas F.J."/>
            <person name="Chevret D."/>
            <person name="Hainaut M."/>
            <person name="Lin J."/>
            <person name="Wang M."/>
            <person name="Pangilinan J."/>
            <person name="Lipzen A."/>
            <person name="Lesage-Meessen L."/>
            <person name="Navarro D."/>
            <person name="Riley R."/>
            <person name="Grigoriev I.V."/>
            <person name="Zhou S."/>
            <person name="Raouche S."/>
            <person name="Rosso M.N."/>
        </authorList>
    </citation>
    <scope>NUCLEOTIDE SEQUENCE [LARGE SCALE GENOMIC DNA]</scope>
    <source>
        <strain evidence="1 2">BRFM 1820</strain>
    </source>
</reference>
<organism evidence="1 2">
    <name type="scientific">Lentinus brumalis</name>
    <dbReference type="NCBI Taxonomy" id="2498619"/>
    <lineage>
        <taxon>Eukaryota</taxon>
        <taxon>Fungi</taxon>
        <taxon>Dikarya</taxon>
        <taxon>Basidiomycota</taxon>
        <taxon>Agaricomycotina</taxon>
        <taxon>Agaricomycetes</taxon>
        <taxon>Polyporales</taxon>
        <taxon>Polyporaceae</taxon>
        <taxon>Lentinus</taxon>
    </lineage>
</organism>
<dbReference type="OrthoDB" id="2757384at2759"/>
<evidence type="ECO:0000313" key="2">
    <source>
        <dbReference type="Proteomes" id="UP000256964"/>
    </source>
</evidence>
<dbReference type="AlphaFoldDB" id="A0A371CY73"/>
<keyword evidence="2" id="KW-1185">Reference proteome</keyword>
<protein>
    <submittedName>
        <fullName evidence="1">Uncharacterized protein</fullName>
    </submittedName>
</protein>
<sequence length="283" mass="31217">MDLPTILTLRATSRRAMYAIAAMLRATLEQSCELYVPHAPSFLIALDHLHAFIGGNVAASFLIRQLPARTAPLEIFVSSEGWAAMVAELVQVQGAGMGHIAQAEDDYVENWLERHAIESATPFWTSSGGPIMLYESYTSDPLAPIACRPSSVEIAYINPIYFGTGYPSLTLERRGLVADTRDSSEAMDVVEKWEGWGVDVRFAAKEWKRYQRFKCAATLGLCPFQLRSFSDDASMRCRMIPTAAEPLNTTVQWRLAARKCGVECGGLDGQGAVARDVERFLDA</sequence>
<dbReference type="EMBL" id="KZ857440">
    <property type="protein sequence ID" value="RDX45227.1"/>
    <property type="molecule type" value="Genomic_DNA"/>
</dbReference>
<accession>A0A371CY73</accession>
<name>A0A371CY73_9APHY</name>
<proteinExistence type="predicted"/>
<dbReference type="Proteomes" id="UP000256964">
    <property type="component" value="Unassembled WGS sequence"/>
</dbReference>
<gene>
    <name evidence="1" type="ORF">OH76DRAFT_1358349</name>
</gene>